<dbReference type="OrthoDB" id="665742at2759"/>
<evidence type="ECO:0000256" key="1">
    <source>
        <dbReference type="ARBA" id="ARBA00022448"/>
    </source>
</evidence>
<keyword evidence="1" id="KW-0813">Transport</keyword>
<dbReference type="AlphaFoldDB" id="A0A6A2XPL5"/>
<evidence type="ECO:0000313" key="5">
    <source>
        <dbReference type="EMBL" id="KAE8663966.1"/>
    </source>
</evidence>
<keyword evidence="2" id="KW-0446">Lipid-binding</keyword>
<dbReference type="GO" id="GO:0008289">
    <property type="term" value="F:lipid binding"/>
    <property type="evidence" value="ECO:0007669"/>
    <property type="project" value="UniProtKB-KW"/>
</dbReference>
<proteinExistence type="predicted"/>
<keyword evidence="3" id="KW-0732">Signal</keyword>
<dbReference type="PANTHER" id="PTHR33214">
    <property type="entry name" value="BIFUNCTIONAL INHIBITOR/LIPID-TRANSFER PROTEIN/SEED STORAGE 2S ALBUMIN SUPERFAMILY PROTEIN"/>
    <property type="match status" value="1"/>
</dbReference>
<dbReference type="InterPro" id="IPR016140">
    <property type="entry name" value="Bifunc_inhib/LTP/seed_store"/>
</dbReference>
<dbReference type="InterPro" id="IPR033872">
    <property type="entry name" value="nsLTP2"/>
</dbReference>
<dbReference type="InterPro" id="IPR036312">
    <property type="entry name" value="Bifun_inhib/LTP/seed_sf"/>
</dbReference>
<protein>
    <submittedName>
        <fullName evidence="5">Non-specific lipid-transfer protein 2</fullName>
    </submittedName>
</protein>
<feature type="signal peptide" evidence="3">
    <location>
        <begin position="1"/>
        <end position="29"/>
    </location>
</feature>
<dbReference type="Gene3D" id="1.10.110.10">
    <property type="entry name" value="Plant lipid-transfer and hydrophobic proteins"/>
    <property type="match status" value="1"/>
</dbReference>
<organism evidence="5 6">
    <name type="scientific">Hibiscus syriacus</name>
    <name type="common">Rose of Sharon</name>
    <dbReference type="NCBI Taxonomy" id="106335"/>
    <lineage>
        <taxon>Eukaryota</taxon>
        <taxon>Viridiplantae</taxon>
        <taxon>Streptophyta</taxon>
        <taxon>Embryophyta</taxon>
        <taxon>Tracheophyta</taxon>
        <taxon>Spermatophyta</taxon>
        <taxon>Magnoliopsida</taxon>
        <taxon>eudicotyledons</taxon>
        <taxon>Gunneridae</taxon>
        <taxon>Pentapetalae</taxon>
        <taxon>rosids</taxon>
        <taxon>malvids</taxon>
        <taxon>Malvales</taxon>
        <taxon>Malvaceae</taxon>
        <taxon>Malvoideae</taxon>
        <taxon>Hibiscus</taxon>
    </lineage>
</organism>
<dbReference type="SMART" id="SM00499">
    <property type="entry name" value="AAI"/>
    <property type="match status" value="1"/>
</dbReference>
<comment type="caution">
    <text evidence="5">The sequence shown here is derived from an EMBL/GenBank/DDBJ whole genome shotgun (WGS) entry which is preliminary data.</text>
</comment>
<evidence type="ECO:0000256" key="3">
    <source>
        <dbReference type="SAM" id="SignalP"/>
    </source>
</evidence>
<evidence type="ECO:0000313" key="6">
    <source>
        <dbReference type="Proteomes" id="UP000436088"/>
    </source>
</evidence>
<feature type="domain" description="Bifunctional inhibitor/plant lipid transfer protein/seed storage helical" evidence="4">
    <location>
        <begin position="32"/>
        <end position="97"/>
    </location>
</feature>
<dbReference type="CDD" id="cd01959">
    <property type="entry name" value="nsLTP2"/>
    <property type="match status" value="1"/>
</dbReference>
<reference evidence="5" key="1">
    <citation type="submission" date="2019-09" db="EMBL/GenBank/DDBJ databases">
        <title>Draft genome information of white flower Hibiscus syriacus.</title>
        <authorList>
            <person name="Kim Y.-M."/>
        </authorList>
    </citation>
    <scope>NUCLEOTIDE SEQUENCE [LARGE SCALE GENOMIC DNA]</scope>
    <source>
        <strain evidence="5">YM2019G1</strain>
    </source>
</reference>
<dbReference type="SUPFAM" id="SSF47699">
    <property type="entry name" value="Bifunctional inhibitor/lipid-transfer protein/seed storage 2S albumin"/>
    <property type="match status" value="1"/>
</dbReference>
<dbReference type="GO" id="GO:0006869">
    <property type="term" value="P:lipid transport"/>
    <property type="evidence" value="ECO:0007669"/>
    <property type="project" value="InterPro"/>
</dbReference>
<keyword evidence="6" id="KW-1185">Reference proteome</keyword>
<name>A0A6A2XPL5_HIBSY</name>
<gene>
    <name evidence="5" type="ORF">F3Y22_tig00112857pilonHSYRG00071</name>
</gene>
<sequence length="97" mass="10249">MKASYKAVSASAAVLVVLLLLAEAEVTTAETCSPTELSPCVGAITSSSPPSKLCCSKIKEQKPCLCQYLRNPNLKKFVNTPNARKVATTCGTPFPKC</sequence>
<dbReference type="Pfam" id="PF00234">
    <property type="entry name" value="Tryp_alpha_amyl"/>
    <property type="match status" value="1"/>
</dbReference>
<dbReference type="PANTHER" id="PTHR33214:SF30">
    <property type="entry name" value="BIFUNCTIONAL INHIBITOR_LIPID-TRANSFER PROTEIN_SEED STORAGE 2S ALBUMIN SUPERFAMILY PROTEIN"/>
    <property type="match status" value="1"/>
</dbReference>
<dbReference type="EMBL" id="VEPZ02001661">
    <property type="protein sequence ID" value="KAE8663966.1"/>
    <property type="molecule type" value="Genomic_DNA"/>
</dbReference>
<accession>A0A6A2XPL5</accession>
<evidence type="ECO:0000259" key="4">
    <source>
        <dbReference type="SMART" id="SM00499"/>
    </source>
</evidence>
<feature type="chain" id="PRO_5025400172" evidence="3">
    <location>
        <begin position="30"/>
        <end position="97"/>
    </location>
</feature>
<dbReference type="Proteomes" id="UP000436088">
    <property type="component" value="Unassembled WGS sequence"/>
</dbReference>
<evidence type="ECO:0000256" key="2">
    <source>
        <dbReference type="ARBA" id="ARBA00023121"/>
    </source>
</evidence>